<dbReference type="OrthoDB" id="3008319at2759"/>
<evidence type="ECO:0000313" key="3">
    <source>
        <dbReference type="Proteomes" id="UP000054270"/>
    </source>
</evidence>
<gene>
    <name evidence="2" type="ORF">HYPSUDRAFT_53493</name>
</gene>
<sequence>MSVWAWTVGASGLAQPPLDSQKSVAVQSAVSAHGPVKSGIVFRGVQVSPVKKLETIRFTNMVLINDLKEHCIKAEQEITGEGLLKLDISLLKSEIGTTAFGKRVRVANAIADPRRLPSVEYNNQPPGEPAPTTSMHSQVSQSPGFPKNANLKKCYVRLLRTLPRHMRSQRTELIVLVMSVLREHFRGACVLHERNVQYWGFAFVENACDAGAFSTNGTQMRVP</sequence>
<evidence type="ECO:0000256" key="1">
    <source>
        <dbReference type="SAM" id="MobiDB-lite"/>
    </source>
</evidence>
<proteinExistence type="predicted"/>
<organism evidence="2 3">
    <name type="scientific">Hypholoma sublateritium (strain FD-334 SS-4)</name>
    <dbReference type="NCBI Taxonomy" id="945553"/>
    <lineage>
        <taxon>Eukaryota</taxon>
        <taxon>Fungi</taxon>
        <taxon>Dikarya</taxon>
        <taxon>Basidiomycota</taxon>
        <taxon>Agaricomycotina</taxon>
        <taxon>Agaricomycetes</taxon>
        <taxon>Agaricomycetidae</taxon>
        <taxon>Agaricales</taxon>
        <taxon>Agaricineae</taxon>
        <taxon>Strophariaceae</taxon>
        <taxon>Hypholoma</taxon>
    </lineage>
</organism>
<name>A0A0D2P220_HYPSF</name>
<dbReference type="AlphaFoldDB" id="A0A0D2P220"/>
<dbReference type="EMBL" id="KN817534">
    <property type="protein sequence ID" value="KJA24999.1"/>
    <property type="molecule type" value="Genomic_DNA"/>
</dbReference>
<dbReference type="Proteomes" id="UP000054270">
    <property type="component" value="Unassembled WGS sequence"/>
</dbReference>
<keyword evidence="3" id="KW-1185">Reference proteome</keyword>
<feature type="compositionally biased region" description="Polar residues" evidence="1">
    <location>
        <begin position="120"/>
        <end position="143"/>
    </location>
</feature>
<dbReference type="InterPro" id="IPR013761">
    <property type="entry name" value="SAM/pointed_sf"/>
</dbReference>
<dbReference type="Gene3D" id="1.10.150.50">
    <property type="entry name" value="Transcription Factor, Ets-1"/>
    <property type="match status" value="1"/>
</dbReference>
<protein>
    <submittedName>
        <fullName evidence="2">Uncharacterized protein</fullName>
    </submittedName>
</protein>
<accession>A0A0D2P220</accession>
<reference evidence="3" key="1">
    <citation type="submission" date="2014-04" db="EMBL/GenBank/DDBJ databases">
        <title>Evolutionary Origins and Diversification of the Mycorrhizal Mutualists.</title>
        <authorList>
            <consortium name="DOE Joint Genome Institute"/>
            <consortium name="Mycorrhizal Genomics Consortium"/>
            <person name="Kohler A."/>
            <person name="Kuo A."/>
            <person name="Nagy L.G."/>
            <person name="Floudas D."/>
            <person name="Copeland A."/>
            <person name="Barry K.W."/>
            <person name="Cichocki N."/>
            <person name="Veneault-Fourrey C."/>
            <person name="LaButti K."/>
            <person name="Lindquist E.A."/>
            <person name="Lipzen A."/>
            <person name="Lundell T."/>
            <person name="Morin E."/>
            <person name="Murat C."/>
            <person name="Riley R."/>
            <person name="Ohm R."/>
            <person name="Sun H."/>
            <person name="Tunlid A."/>
            <person name="Henrissat B."/>
            <person name="Grigoriev I.V."/>
            <person name="Hibbett D.S."/>
            <person name="Martin F."/>
        </authorList>
    </citation>
    <scope>NUCLEOTIDE SEQUENCE [LARGE SCALE GENOMIC DNA]</scope>
    <source>
        <strain evidence="3">FD-334 SS-4</strain>
    </source>
</reference>
<evidence type="ECO:0000313" key="2">
    <source>
        <dbReference type="EMBL" id="KJA24999.1"/>
    </source>
</evidence>
<feature type="region of interest" description="Disordered" evidence="1">
    <location>
        <begin position="117"/>
        <end position="146"/>
    </location>
</feature>
<dbReference type="STRING" id="945553.A0A0D2P220"/>